<sequence length="511" mass="53707">MGDYPGAGRHHQGHSGGGYGAPQYGAPAYGAPAYGAPPGPPGGYSAPSYGAPPPGPPPGGMYGAPPGPPGSYGAPPVHGGYGGYGAPPPGPPPMQYDSGPSYGTGYEQPSYNSGGYSEPPRQDYAYNGGGGMEHRGHPPAAQGGWAAPTGQAIPGGYHAASGGYNPANEHQYGQFQGNAPPPRPPPQQQYYGPQMQGGHHGQPQQPFFQYSQCTGSKKALCIGINYKGTSSELKGCINDAQNMSKFLCERFGYKQDDIVMLVDDARNPRQTPTRANMIAAMQWLVAGAKPNDSLFFHYSGHGGQTKDMDGDEDDGNDEVIYPLDFKQAGHLVDDDLHTLLVKPLPAGCRLTAIFDSCHSASALDLPYIYSTEGKIKEPNLLAEAGQGLMSAGVSYLKGDVGGMMSGLMGLGKQFINSQSGAAEKAKQTKTSPADVVSWSGCKDDQTSADTSIAAKATGAMSYAFITALTRYPQQSYMQLLNSLRDELKGKYSQKPQLSASHPMDCNLMFIA</sequence>
<organism evidence="1 2">
    <name type="scientific">Naganishia adeliensis</name>
    <dbReference type="NCBI Taxonomy" id="92952"/>
    <lineage>
        <taxon>Eukaryota</taxon>
        <taxon>Fungi</taxon>
        <taxon>Dikarya</taxon>
        <taxon>Basidiomycota</taxon>
        <taxon>Agaricomycotina</taxon>
        <taxon>Tremellomycetes</taxon>
        <taxon>Filobasidiales</taxon>
        <taxon>Filobasidiaceae</taxon>
        <taxon>Naganishia</taxon>
    </lineage>
</organism>
<keyword evidence="1" id="KW-0645">Protease</keyword>
<gene>
    <name evidence="1" type="primary">MCA1</name>
    <name evidence="1" type="ORF">QFC20_003338</name>
</gene>
<protein>
    <submittedName>
        <fullName evidence="1">Ca(2+)-dependent cysteine protease</fullName>
    </submittedName>
</protein>
<keyword evidence="2" id="KW-1185">Reference proteome</keyword>
<dbReference type="Proteomes" id="UP001230649">
    <property type="component" value="Unassembled WGS sequence"/>
</dbReference>
<keyword evidence="1" id="KW-0378">Hydrolase</keyword>
<comment type="caution">
    <text evidence="1">The sequence shown here is derived from an EMBL/GenBank/DDBJ whole genome shotgun (WGS) entry which is preliminary data.</text>
</comment>
<reference evidence="1" key="1">
    <citation type="submission" date="2023-04" db="EMBL/GenBank/DDBJ databases">
        <title>Draft Genome sequencing of Naganishia species isolated from polar environments using Oxford Nanopore Technology.</title>
        <authorList>
            <person name="Leo P."/>
            <person name="Venkateswaran K."/>
        </authorList>
    </citation>
    <scope>NUCLEOTIDE SEQUENCE</scope>
    <source>
        <strain evidence="1">MNA-CCFEE 5262</strain>
    </source>
</reference>
<dbReference type="EMBL" id="JASBWS010000030">
    <property type="protein sequence ID" value="KAJ9108640.1"/>
    <property type="molecule type" value="Genomic_DNA"/>
</dbReference>
<name>A0ACC2WA37_9TREE</name>
<proteinExistence type="predicted"/>
<evidence type="ECO:0000313" key="1">
    <source>
        <dbReference type="EMBL" id="KAJ9108640.1"/>
    </source>
</evidence>
<accession>A0ACC2WA37</accession>
<evidence type="ECO:0000313" key="2">
    <source>
        <dbReference type="Proteomes" id="UP001230649"/>
    </source>
</evidence>